<dbReference type="GO" id="GO:0016020">
    <property type="term" value="C:membrane"/>
    <property type="evidence" value="ECO:0007669"/>
    <property type="project" value="UniProtKB-SubCell"/>
</dbReference>
<feature type="transmembrane region" description="Helical" evidence="7">
    <location>
        <begin position="42"/>
        <end position="68"/>
    </location>
</feature>
<evidence type="ECO:0000256" key="7">
    <source>
        <dbReference type="SAM" id="Phobius"/>
    </source>
</evidence>
<dbReference type="OrthoDB" id="5353557at2759"/>
<keyword evidence="3 5" id="KW-1133">Transmembrane helix</keyword>
<evidence type="ECO:0000256" key="3">
    <source>
        <dbReference type="ARBA" id="ARBA00022989"/>
    </source>
</evidence>
<dbReference type="PANTHER" id="PTHR12064">
    <property type="entry name" value="METAL TRANSPORTER CNNM"/>
    <property type="match status" value="1"/>
</dbReference>
<organism evidence="10 11">
    <name type="scientific">Botryobasidium botryosum (strain FD-172 SS1)</name>
    <dbReference type="NCBI Taxonomy" id="930990"/>
    <lineage>
        <taxon>Eukaryota</taxon>
        <taxon>Fungi</taxon>
        <taxon>Dikarya</taxon>
        <taxon>Basidiomycota</taxon>
        <taxon>Agaricomycotina</taxon>
        <taxon>Agaricomycetes</taxon>
        <taxon>Cantharellales</taxon>
        <taxon>Botryobasidiaceae</taxon>
        <taxon>Botryobasidium</taxon>
    </lineage>
</organism>
<reference evidence="11" key="1">
    <citation type="journal article" date="2014" name="Proc. Natl. Acad. Sci. U.S.A.">
        <title>Extensive sampling of basidiomycete genomes demonstrates inadequacy of the white-rot/brown-rot paradigm for wood decay fungi.</title>
        <authorList>
            <person name="Riley R."/>
            <person name="Salamov A.A."/>
            <person name="Brown D.W."/>
            <person name="Nagy L.G."/>
            <person name="Floudas D."/>
            <person name="Held B.W."/>
            <person name="Levasseur A."/>
            <person name="Lombard V."/>
            <person name="Morin E."/>
            <person name="Otillar R."/>
            <person name="Lindquist E.A."/>
            <person name="Sun H."/>
            <person name="LaButti K.M."/>
            <person name="Schmutz J."/>
            <person name="Jabbour D."/>
            <person name="Luo H."/>
            <person name="Baker S.E."/>
            <person name="Pisabarro A.G."/>
            <person name="Walton J.D."/>
            <person name="Blanchette R.A."/>
            <person name="Henrissat B."/>
            <person name="Martin F."/>
            <person name="Cullen D."/>
            <person name="Hibbett D.S."/>
            <person name="Grigoriev I.V."/>
        </authorList>
    </citation>
    <scope>NUCLEOTIDE SEQUENCE [LARGE SCALE GENOMIC DNA]</scope>
    <source>
        <strain evidence="11">FD-172 SS1</strain>
    </source>
</reference>
<evidence type="ECO:0000256" key="5">
    <source>
        <dbReference type="PROSITE-ProRule" id="PRU01193"/>
    </source>
</evidence>
<dbReference type="InterPro" id="IPR044751">
    <property type="entry name" value="Ion_transp-like_CBS"/>
</dbReference>
<evidence type="ECO:0000256" key="4">
    <source>
        <dbReference type="ARBA" id="ARBA00023136"/>
    </source>
</evidence>
<proteinExistence type="predicted"/>
<feature type="domain" description="CNNM transmembrane" evidence="9">
    <location>
        <begin position="40"/>
        <end position="220"/>
    </location>
</feature>
<feature type="compositionally biased region" description="Polar residues" evidence="6">
    <location>
        <begin position="393"/>
        <end position="402"/>
    </location>
</feature>
<feature type="compositionally biased region" description="Basic and acidic residues" evidence="6">
    <location>
        <begin position="736"/>
        <end position="754"/>
    </location>
</feature>
<evidence type="ECO:0000256" key="1">
    <source>
        <dbReference type="ARBA" id="ARBA00004141"/>
    </source>
</evidence>
<keyword evidence="4 5" id="KW-0472">Membrane</keyword>
<dbReference type="HOGENOM" id="CLU_011310_2_1_1"/>
<dbReference type="InterPro" id="IPR002550">
    <property type="entry name" value="CNNM"/>
</dbReference>
<keyword evidence="8" id="KW-0732">Signal</keyword>
<evidence type="ECO:0000256" key="2">
    <source>
        <dbReference type="ARBA" id="ARBA00022692"/>
    </source>
</evidence>
<dbReference type="Pfam" id="PF01595">
    <property type="entry name" value="CNNM"/>
    <property type="match status" value="1"/>
</dbReference>
<dbReference type="AlphaFoldDB" id="A0A067MNU1"/>
<feature type="region of interest" description="Disordered" evidence="6">
    <location>
        <begin position="379"/>
        <end position="443"/>
    </location>
</feature>
<accession>A0A067MNU1</accession>
<sequence>MKKSPPLLLAAHLALANAALVVRPNNASTHHLVARKESAHYTTFIVEAIMIPFLVILSGILAGLTLGYMSLDETQLRVLAVSGTPKQRRYAAKIEPIRKNGHLLLTTLLLGNMVVNETLPVISESVLGGGILAVVVSTVLIVIFAEIIPQSLCSRYGLQIGAAMAVPTQILIYLLFVVAWPVAKVLEFVLGPHHGIIYRRGELKELINMHSAVGIHGGDLQSDTVAIVGGALDFQEKIVSDAMTPIEQVFMLSIEAKLDYEVLARVVKSGHSRVPVYEEIEVGTAKMKKIIGILLVKQCVLLDPEDATPLRDIPLNKVPTVPFDEPLLGLLDRFQEGNSHMAVVSRIPRISESKDERGSVHQDVKVGLTRRFLNKVLGDHSEEEEDSLEKTLTRSSGTSSYVLNKHAREKERKEREKKEKKEEREKEKERKAPAKGPSKADTLTSWMKLPALEQVMPSDAILSEEGAALFIEGLQHSPLGIITLEDLIEELIGEEIYDEFDLKGAQALPASQYVPAEAQRAVDAAAARRAMAKAKSGLSGMIASAPGIRRPRSISGVPVASTSGANAGASSSGIGAGGMSGPLRGRSKVAKNLRAMRMVNPNVRGVRVGEREERDRESGLPRRRASSLPEDEGGVRRGRRDLDVDGDESGRMGIDADEVLGGGGLLGSGMSASGGGRIDRALTPTTTPVGTPRQRPVGAGGALPPPMSLLPPMTTGPGKKGAFKSVITGPAGTPGLERKGFDVDGAKDKDKGGEQGEGSSTAYGG</sequence>
<evidence type="ECO:0000313" key="11">
    <source>
        <dbReference type="Proteomes" id="UP000027195"/>
    </source>
</evidence>
<dbReference type="GO" id="GO:0030026">
    <property type="term" value="P:intracellular manganese ion homeostasis"/>
    <property type="evidence" value="ECO:0007669"/>
    <property type="project" value="TreeGrafter"/>
</dbReference>
<dbReference type="STRING" id="930990.A0A067MNU1"/>
<dbReference type="PROSITE" id="PS51846">
    <property type="entry name" value="CNNM"/>
    <property type="match status" value="1"/>
</dbReference>
<dbReference type="EMBL" id="KL198043">
    <property type="protein sequence ID" value="KDQ13557.1"/>
    <property type="molecule type" value="Genomic_DNA"/>
</dbReference>
<dbReference type="InterPro" id="IPR046342">
    <property type="entry name" value="CBS_dom_sf"/>
</dbReference>
<feature type="region of interest" description="Disordered" evidence="6">
    <location>
        <begin position="670"/>
        <end position="765"/>
    </location>
</feature>
<feature type="signal peptide" evidence="8">
    <location>
        <begin position="1"/>
        <end position="18"/>
    </location>
</feature>
<dbReference type="Proteomes" id="UP000027195">
    <property type="component" value="Unassembled WGS sequence"/>
</dbReference>
<feature type="compositionally biased region" description="Basic and acidic residues" evidence="6">
    <location>
        <begin position="607"/>
        <end position="620"/>
    </location>
</feature>
<dbReference type="PANTHER" id="PTHR12064:SF90">
    <property type="entry name" value="CNNM TRANSMEMBRANE DOMAIN-CONTAINING PROTEIN"/>
    <property type="match status" value="1"/>
</dbReference>
<dbReference type="GO" id="GO:0005737">
    <property type="term" value="C:cytoplasm"/>
    <property type="evidence" value="ECO:0007669"/>
    <property type="project" value="TreeGrafter"/>
</dbReference>
<dbReference type="SUPFAM" id="SSF54631">
    <property type="entry name" value="CBS-domain pair"/>
    <property type="match status" value="1"/>
</dbReference>
<gene>
    <name evidence="10" type="ORF">BOTBODRAFT_33567</name>
</gene>
<protein>
    <recommendedName>
        <fullName evidence="9">CNNM transmembrane domain-containing protein</fullName>
    </recommendedName>
</protein>
<feature type="transmembrane region" description="Helical" evidence="7">
    <location>
        <begin position="128"/>
        <end position="148"/>
    </location>
</feature>
<evidence type="ECO:0000259" key="9">
    <source>
        <dbReference type="PROSITE" id="PS51846"/>
    </source>
</evidence>
<dbReference type="InterPro" id="IPR045095">
    <property type="entry name" value="ACDP"/>
</dbReference>
<feature type="compositionally biased region" description="Basic and acidic residues" evidence="6">
    <location>
        <begin position="406"/>
        <end position="432"/>
    </location>
</feature>
<dbReference type="FunFam" id="3.10.580.10:FF:000053">
    <property type="entry name" value="Unplaced genomic scaffold supercont1.12, whole genome shotgun sequence"/>
    <property type="match status" value="1"/>
</dbReference>
<dbReference type="GO" id="GO:0010960">
    <property type="term" value="P:magnesium ion homeostasis"/>
    <property type="evidence" value="ECO:0007669"/>
    <property type="project" value="InterPro"/>
</dbReference>
<evidence type="ECO:0000256" key="8">
    <source>
        <dbReference type="SAM" id="SignalP"/>
    </source>
</evidence>
<evidence type="ECO:0000256" key="6">
    <source>
        <dbReference type="SAM" id="MobiDB-lite"/>
    </source>
</evidence>
<dbReference type="Gene3D" id="3.10.580.10">
    <property type="entry name" value="CBS-domain"/>
    <property type="match status" value="1"/>
</dbReference>
<feature type="transmembrane region" description="Helical" evidence="7">
    <location>
        <begin position="160"/>
        <end position="183"/>
    </location>
</feature>
<feature type="region of interest" description="Disordered" evidence="6">
    <location>
        <begin position="604"/>
        <end position="656"/>
    </location>
</feature>
<comment type="subcellular location">
    <subcellularLocation>
        <location evidence="1">Membrane</location>
        <topology evidence="1">Multi-pass membrane protein</topology>
    </subcellularLocation>
</comment>
<name>A0A067MNU1_BOTB1</name>
<dbReference type="CDD" id="cd04590">
    <property type="entry name" value="CBS_pair_CorC_HlyC_assoc"/>
    <property type="match status" value="1"/>
</dbReference>
<evidence type="ECO:0000313" key="10">
    <source>
        <dbReference type="EMBL" id="KDQ13557.1"/>
    </source>
</evidence>
<keyword evidence="11" id="KW-1185">Reference proteome</keyword>
<feature type="chain" id="PRO_5001645765" description="CNNM transmembrane domain-containing protein" evidence="8">
    <location>
        <begin position="19"/>
        <end position="765"/>
    </location>
</feature>
<dbReference type="InParanoid" id="A0A067MNU1"/>
<keyword evidence="2 5" id="KW-0812">Transmembrane</keyword>